<dbReference type="InterPro" id="IPR046239">
    <property type="entry name" value="DUF6272"/>
</dbReference>
<comment type="caution">
    <text evidence="1">The sequence shown here is derived from an EMBL/GenBank/DDBJ whole genome shotgun (WGS) entry which is preliminary data.</text>
</comment>
<organism evidence="1 2">
    <name type="scientific">Microscilla marina ATCC 23134</name>
    <dbReference type="NCBI Taxonomy" id="313606"/>
    <lineage>
        <taxon>Bacteria</taxon>
        <taxon>Pseudomonadati</taxon>
        <taxon>Bacteroidota</taxon>
        <taxon>Cytophagia</taxon>
        <taxon>Cytophagales</taxon>
        <taxon>Microscillaceae</taxon>
        <taxon>Microscilla</taxon>
    </lineage>
</organism>
<keyword evidence="2" id="KW-1185">Reference proteome</keyword>
<sequence>MSEKFNVYEFYSQIEQENILLSYKGPVTDFLLTEFSNDIRTQLREERKAGKKVFSIFMELAQNVLYYSREMDGFDGGDKVGILAVIELDTCYKVMTGNMIPAESVPQLVAKCKKINSLDRDALRAYKRELRDSPPHSGSKGAGIGLVQVALTANNVLDAHMEQTDKDHYMFVLTVTVPKQ</sequence>
<protein>
    <recommendedName>
        <fullName evidence="3">GHKL domain-containing protein</fullName>
    </recommendedName>
</protein>
<dbReference type="Proteomes" id="UP000004095">
    <property type="component" value="Unassembled WGS sequence"/>
</dbReference>
<gene>
    <name evidence="1" type="ORF">M23134_05557</name>
</gene>
<evidence type="ECO:0000313" key="2">
    <source>
        <dbReference type="Proteomes" id="UP000004095"/>
    </source>
</evidence>
<dbReference type="NCBIfam" id="NF038262">
    <property type="entry name" value="SiaB_fam_kinase"/>
    <property type="match status" value="1"/>
</dbReference>
<accession>A1ZY18</accession>
<reference evidence="1 2" key="1">
    <citation type="submission" date="2007-01" db="EMBL/GenBank/DDBJ databases">
        <authorList>
            <person name="Haygood M."/>
            <person name="Podell S."/>
            <person name="Anderson C."/>
            <person name="Hopkinson B."/>
            <person name="Roe K."/>
            <person name="Barbeau K."/>
            <person name="Gaasterland T."/>
            <person name="Ferriera S."/>
            <person name="Johnson J."/>
            <person name="Kravitz S."/>
            <person name="Beeson K."/>
            <person name="Sutton G."/>
            <person name="Rogers Y.-H."/>
            <person name="Friedman R."/>
            <person name="Frazier M."/>
            <person name="Venter J.C."/>
        </authorList>
    </citation>
    <scope>NUCLEOTIDE SEQUENCE [LARGE SCALE GENOMIC DNA]</scope>
    <source>
        <strain evidence="1 2">ATCC 23134</strain>
    </source>
</reference>
<evidence type="ECO:0000313" key="1">
    <source>
        <dbReference type="EMBL" id="EAY24755.1"/>
    </source>
</evidence>
<dbReference type="EMBL" id="AAWS01000062">
    <property type="protein sequence ID" value="EAY24755.1"/>
    <property type="molecule type" value="Genomic_DNA"/>
</dbReference>
<dbReference type="RefSeq" id="WP_002704252.1">
    <property type="nucleotide sequence ID" value="NZ_AAWS01000062.1"/>
</dbReference>
<dbReference type="eggNOG" id="ENOG502ZBV5">
    <property type="taxonomic scope" value="Bacteria"/>
</dbReference>
<evidence type="ECO:0008006" key="3">
    <source>
        <dbReference type="Google" id="ProtNLM"/>
    </source>
</evidence>
<dbReference type="Pfam" id="PF19788">
    <property type="entry name" value="DUF6272"/>
    <property type="match status" value="1"/>
</dbReference>
<dbReference type="AlphaFoldDB" id="A1ZY18"/>
<proteinExistence type="predicted"/>
<dbReference type="OrthoDB" id="981434at2"/>
<name>A1ZY18_MICM2</name>